<dbReference type="Pfam" id="PF13450">
    <property type="entry name" value="NAD_binding_8"/>
    <property type="match status" value="1"/>
</dbReference>
<dbReference type="PANTHER" id="PTHR21197">
    <property type="entry name" value="UDP-GALACTOPYRANOSE MUTASE"/>
    <property type="match status" value="1"/>
</dbReference>
<accession>A0A074MTB7</accession>
<dbReference type="eggNOG" id="COG1232">
    <property type="taxonomic scope" value="Bacteria"/>
</dbReference>
<dbReference type="STRING" id="1044.EH31_15760"/>
<dbReference type="Proteomes" id="UP000027647">
    <property type="component" value="Unassembled WGS sequence"/>
</dbReference>
<dbReference type="PANTHER" id="PTHR21197:SF0">
    <property type="entry name" value="UDP-GALACTOPYRANOSE MUTASE"/>
    <property type="match status" value="1"/>
</dbReference>
<feature type="region of interest" description="Disordered" evidence="1">
    <location>
        <begin position="491"/>
        <end position="549"/>
    </location>
</feature>
<name>A0A074MTB7_ERYLO</name>
<feature type="compositionally biased region" description="Basic and acidic residues" evidence="1">
    <location>
        <begin position="505"/>
        <end position="518"/>
    </location>
</feature>
<evidence type="ECO:0000313" key="2">
    <source>
        <dbReference type="EMBL" id="KEO88887.1"/>
    </source>
</evidence>
<comment type="caution">
    <text evidence="2">The sequence shown here is derived from an EMBL/GenBank/DDBJ whole genome shotgun (WGS) entry which is preliminary data.</text>
</comment>
<protein>
    <submittedName>
        <fullName evidence="2">FAD-dependent oxidoreductase</fullName>
    </submittedName>
</protein>
<dbReference type="OrthoDB" id="9769600at2"/>
<dbReference type="NCBIfam" id="NF005545">
    <property type="entry name" value="PRK07208.1-1"/>
    <property type="match status" value="1"/>
</dbReference>
<gene>
    <name evidence="2" type="ORF">EH31_15760</name>
</gene>
<dbReference type="EMBL" id="JMIW01000007">
    <property type="protein sequence ID" value="KEO88887.1"/>
    <property type="molecule type" value="Genomic_DNA"/>
</dbReference>
<proteinExistence type="predicted"/>
<dbReference type="Gene3D" id="3.50.50.60">
    <property type="entry name" value="FAD/NAD(P)-binding domain"/>
    <property type="match status" value="1"/>
</dbReference>
<organism evidence="2 3">
    <name type="scientific">Erythrobacter longus</name>
    <dbReference type="NCBI Taxonomy" id="1044"/>
    <lineage>
        <taxon>Bacteria</taxon>
        <taxon>Pseudomonadati</taxon>
        <taxon>Pseudomonadota</taxon>
        <taxon>Alphaproteobacteria</taxon>
        <taxon>Sphingomonadales</taxon>
        <taxon>Erythrobacteraceae</taxon>
        <taxon>Erythrobacter/Porphyrobacter group</taxon>
        <taxon>Erythrobacter</taxon>
    </lineage>
</organism>
<evidence type="ECO:0000256" key="1">
    <source>
        <dbReference type="SAM" id="MobiDB-lite"/>
    </source>
</evidence>
<evidence type="ECO:0000313" key="3">
    <source>
        <dbReference type="Proteomes" id="UP000027647"/>
    </source>
</evidence>
<feature type="compositionally biased region" description="Basic and acidic residues" evidence="1">
    <location>
        <begin position="531"/>
        <end position="549"/>
    </location>
</feature>
<dbReference type="SUPFAM" id="SSF51971">
    <property type="entry name" value="Nucleotide-binding domain"/>
    <property type="match status" value="1"/>
</dbReference>
<dbReference type="GO" id="GO:0005829">
    <property type="term" value="C:cytosol"/>
    <property type="evidence" value="ECO:0007669"/>
    <property type="project" value="TreeGrafter"/>
</dbReference>
<dbReference type="GO" id="GO:0050660">
    <property type="term" value="F:flavin adenine dinucleotide binding"/>
    <property type="evidence" value="ECO:0007669"/>
    <property type="project" value="TreeGrafter"/>
</dbReference>
<dbReference type="RefSeq" id="WP_034961729.1">
    <property type="nucleotide sequence ID" value="NZ_JMIW01000007.1"/>
</dbReference>
<dbReference type="InterPro" id="IPR036188">
    <property type="entry name" value="FAD/NAD-bd_sf"/>
</dbReference>
<dbReference type="NCBIfam" id="NF005548">
    <property type="entry name" value="PRK07208.1-4"/>
    <property type="match status" value="1"/>
</dbReference>
<sequence>MTQGSVQNPGTLNCDVAIIGAGPAGLTAGYLLTKQGKSVVIIEKDETYVGGISRTVEHEGYRFDIGGHRFFSKSQEVVDLWNEILPDDFIQRPRMSRIYYEGKFYSYPLRAFEALWNLGIFRSTVCMASYLKYKLFPIKDVKSFEDWTTNQFGKKLYSIFFKTYTEKVWGMPCDEMSADWAAQRIKGLSLWSAVTDGLKRSLGLNKKPNDGMETKTLLETFRYPRLGPGMMWDAARDHILATGKGEVLMGHGLDRLAKIGPNDEGYEWSMSAKGPAGSATIRARHVISSAPMRELSKRIHPLPQSTLQADNLRYRDFLTVALMVKSEDLFPDNWIYIHDDRVQVGRVQNFRSWSPEMIPDESMACVGLEYFCFEGDGLWSSSDEDLIAQATREMEILGLCDPAKVVGGAVVRQEKAYPVYDDDYEANVDAMRHELEEKHPSLHLVGRNGMHRYNNQDHAMMTAMLTVENIVAGKRVYDTWCVNEDAEYHEAGDEGAEKALSASGPDREPASDETKPLNEDQIAALTSLRGVPERIARDEASETDIRKSA</sequence>
<dbReference type="AlphaFoldDB" id="A0A074MTB7"/>
<keyword evidence="3" id="KW-1185">Reference proteome</keyword>
<dbReference type="GO" id="GO:0008767">
    <property type="term" value="F:UDP-galactopyranose mutase activity"/>
    <property type="evidence" value="ECO:0007669"/>
    <property type="project" value="TreeGrafter"/>
</dbReference>
<reference evidence="2 3" key="1">
    <citation type="submission" date="2014-04" db="EMBL/GenBank/DDBJ databases">
        <title>A comprehensive comparison of genomes of Erythrobacter spp. strains.</title>
        <authorList>
            <person name="Zheng Q."/>
        </authorList>
    </citation>
    <scope>NUCLEOTIDE SEQUENCE [LARGE SCALE GENOMIC DNA]</scope>
    <source>
        <strain evidence="2 3">DSM 6997</strain>
    </source>
</reference>